<dbReference type="Pfam" id="PF00486">
    <property type="entry name" value="Trans_reg_C"/>
    <property type="match status" value="1"/>
</dbReference>
<dbReference type="InterPro" id="IPR036388">
    <property type="entry name" value="WH-like_DNA-bd_sf"/>
</dbReference>
<feature type="DNA-binding region" description="OmpR/PhoB-type" evidence="2">
    <location>
        <begin position="55"/>
        <end position="153"/>
    </location>
</feature>
<evidence type="ECO:0000313" key="5">
    <source>
        <dbReference type="Proteomes" id="UP000293398"/>
    </source>
</evidence>
<evidence type="ECO:0000256" key="1">
    <source>
        <dbReference type="ARBA" id="ARBA00023125"/>
    </source>
</evidence>
<sequence length="163" mass="18440">MYALWLLAIAGRGITGNKKDLRQDRCQMHMCACRPRYPTEFMKTTPEKSTAFDGSNKLIVADLEIDLHSSQVRRSGVQITLSVTQFRILLYLAANPGTVISKSALNAVLDKQPPCLNSNAIDVHIARLRRRIDQDFFPDLIHTAWKKGYFLSEGIQKKAMHPI</sequence>
<proteinExistence type="predicted"/>
<dbReference type="GO" id="GO:0006355">
    <property type="term" value="P:regulation of DNA-templated transcription"/>
    <property type="evidence" value="ECO:0007669"/>
    <property type="project" value="InterPro"/>
</dbReference>
<dbReference type="GO" id="GO:0000160">
    <property type="term" value="P:phosphorelay signal transduction system"/>
    <property type="evidence" value="ECO:0007669"/>
    <property type="project" value="InterPro"/>
</dbReference>
<dbReference type="Gene3D" id="1.10.10.10">
    <property type="entry name" value="Winged helix-like DNA-binding domain superfamily/Winged helix DNA-binding domain"/>
    <property type="match status" value="1"/>
</dbReference>
<reference evidence="4 5" key="1">
    <citation type="submission" date="2019-02" db="EMBL/GenBank/DDBJ databases">
        <title>Genomic Encyclopedia of Type Strains, Phase IV (KMG-IV): sequencing the most valuable type-strain genomes for metagenomic binning, comparative biology and taxonomic classification.</title>
        <authorList>
            <person name="Goeker M."/>
        </authorList>
    </citation>
    <scope>NUCLEOTIDE SEQUENCE [LARGE SCALE GENOMIC DNA]</scope>
    <source>
        <strain evidence="4 5">DSM 23814</strain>
    </source>
</reference>
<dbReference type="InterPro" id="IPR016032">
    <property type="entry name" value="Sig_transdc_resp-reg_C-effctor"/>
</dbReference>
<dbReference type="SMART" id="SM00862">
    <property type="entry name" value="Trans_reg_C"/>
    <property type="match status" value="1"/>
</dbReference>
<keyword evidence="5" id="KW-1185">Reference proteome</keyword>
<accession>A0A4Q7VTQ5</accession>
<dbReference type="EMBL" id="SHKO01000001">
    <property type="protein sequence ID" value="RZT99909.1"/>
    <property type="molecule type" value="Genomic_DNA"/>
</dbReference>
<dbReference type="Proteomes" id="UP000293398">
    <property type="component" value="Unassembled WGS sequence"/>
</dbReference>
<dbReference type="SUPFAM" id="SSF46894">
    <property type="entry name" value="C-terminal effector domain of the bipartite response regulators"/>
    <property type="match status" value="1"/>
</dbReference>
<name>A0A4Q7VTQ5_9BURK</name>
<evidence type="ECO:0000313" key="4">
    <source>
        <dbReference type="EMBL" id="RZT99909.1"/>
    </source>
</evidence>
<dbReference type="CDD" id="cd00383">
    <property type="entry name" value="trans_reg_C"/>
    <property type="match status" value="1"/>
</dbReference>
<evidence type="ECO:0000256" key="2">
    <source>
        <dbReference type="PROSITE-ProRule" id="PRU01091"/>
    </source>
</evidence>
<dbReference type="GO" id="GO:0003677">
    <property type="term" value="F:DNA binding"/>
    <property type="evidence" value="ECO:0007669"/>
    <property type="project" value="UniProtKB-UniRule"/>
</dbReference>
<feature type="domain" description="OmpR/PhoB-type" evidence="3">
    <location>
        <begin position="55"/>
        <end position="153"/>
    </location>
</feature>
<gene>
    <name evidence="4" type="ORF">EV681_1712</name>
</gene>
<dbReference type="AlphaFoldDB" id="A0A4Q7VTQ5"/>
<comment type="caution">
    <text evidence="4">The sequence shown here is derived from an EMBL/GenBank/DDBJ whole genome shotgun (WGS) entry which is preliminary data.</text>
</comment>
<dbReference type="PROSITE" id="PS51755">
    <property type="entry name" value="OMPR_PHOB"/>
    <property type="match status" value="1"/>
</dbReference>
<evidence type="ECO:0000259" key="3">
    <source>
        <dbReference type="PROSITE" id="PS51755"/>
    </source>
</evidence>
<protein>
    <submittedName>
        <fullName evidence="4">Transcriptional regulator</fullName>
    </submittedName>
</protein>
<dbReference type="InterPro" id="IPR001867">
    <property type="entry name" value="OmpR/PhoB-type_DNA-bd"/>
</dbReference>
<organism evidence="4 5">
    <name type="scientific">Advenella incenata</name>
    <dbReference type="NCBI Taxonomy" id="267800"/>
    <lineage>
        <taxon>Bacteria</taxon>
        <taxon>Pseudomonadati</taxon>
        <taxon>Pseudomonadota</taxon>
        <taxon>Betaproteobacteria</taxon>
        <taxon>Burkholderiales</taxon>
        <taxon>Alcaligenaceae</taxon>
    </lineage>
</organism>
<keyword evidence="1 2" id="KW-0238">DNA-binding</keyword>